<organism evidence="3 4">
    <name type="scientific">Streptomyces neyagawaensis</name>
    <dbReference type="NCBI Taxonomy" id="42238"/>
    <lineage>
        <taxon>Bacteria</taxon>
        <taxon>Bacillati</taxon>
        <taxon>Actinomycetota</taxon>
        <taxon>Actinomycetes</taxon>
        <taxon>Kitasatosporales</taxon>
        <taxon>Streptomycetaceae</taxon>
        <taxon>Streptomyces</taxon>
    </lineage>
</organism>
<feature type="compositionally biased region" description="Low complexity" evidence="1">
    <location>
        <begin position="30"/>
        <end position="43"/>
    </location>
</feature>
<evidence type="ECO:0000313" key="3">
    <source>
        <dbReference type="EMBL" id="MEU6802980.1"/>
    </source>
</evidence>
<feature type="compositionally biased region" description="Low complexity" evidence="1">
    <location>
        <begin position="168"/>
        <end position="192"/>
    </location>
</feature>
<evidence type="ECO:0000313" key="4">
    <source>
        <dbReference type="Proteomes" id="UP001551189"/>
    </source>
</evidence>
<keyword evidence="2" id="KW-0472">Membrane</keyword>
<keyword evidence="4" id="KW-1185">Reference proteome</keyword>
<feature type="region of interest" description="Disordered" evidence="1">
    <location>
        <begin position="255"/>
        <end position="288"/>
    </location>
</feature>
<feature type="compositionally biased region" description="Basic and acidic residues" evidence="1">
    <location>
        <begin position="1"/>
        <end position="11"/>
    </location>
</feature>
<reference evidence="3 4" key="1">
    <citation type="submission" date="2024-06" db="EMBL/GenBank/DDBJ databases">
        <title>The Natural Products Discovery Center: Release of the First 8490 Sequenced Strains for Exploring Actinobacteria Biosynthetic Diversity.</title>
        <authorList>
            <person name="Kalkreuter E."/>
            <person name="Kautsar S.A."/>
            <person name="Yang D."/>
            <person name="Bader C.D."/>
            <person name="Teijaro C.N."/>
            <person name="Fluegel L."/>
            <person name="Davis C.M."/>
            <person name="Simpson J.R."/>
            <person name="Lauterbach L."/>
            <person name="Steele A.D."/>
            <person name="Gui C."/>
            <person name="Meng S."/>
            <person name="Li G."/>
            <person name="Viehrig K."/>
            <person name="Ye F."/>
            <person name="Su P."/>
            <person name="Kiefer A.F."/>
            <person name="Nichols A."/>
            <person name="Cepeda A.J."/>
            <person name="Yan W."/>
            <person name="Fan B."/>
            <person name="Jiang Y."/>
            <person name="Adhikari A."/>
            <person name="Zheng C.-J."/>
            <person name="Schuster L."/>
            <person name="Cowan T.M."/>
            <person name="Smanski M.J."/>
            <person name="Chevrette M.G."/>
            <person name="De Carvalho L.P.S."/>
            <person name="Shen B."/>
        </authorList>
    </citation>
    <scope>NUCLEOTIDE SEQUENCE [LARGE SCALE GENOMIC DNA]</scope>
    <source>
        <strain evidence="3 4">NPDC046851</strain>
    </source>
</reference>
<evidence type="ECO:0000256" key="2">
    <source>
        <dbReference type="SAM" id="Phobius"/>
    </source>
</evidence>
<comment type="caution">
    <text evidence="3">The sequence shown here is derived from an EMBL/GenBank/DDBJ whole genome shotgun (WGS) entry which is preliminary data.</text>
</comment>
<feature type="region of interest" description="Disordered" evidence="1">
    <location>
        <begin position="168"/>
        <end position="220"/>
    </location>
</feature>
<gene>
    <name evidence="3" type="ORF">ABZ931_18475</name>
</gene>
<protein>
    <submittedName>
        <fullName evidence="3">Pentapeptide repeat-containing protein</fullName>
    </submittedName>
</protein>
<feature type="region of interest" description="Disordered" evidence="1">
    <location>
        <begin position="1"/>
        <end position="52"/>
    </location>
</feature>
<dbReference type="Proteomes" id="UP001551189">
    <property type="component" value="Unassembled WGS sequence"/>
</dbReference>
<keyword evidence="2" id="KW-0812">Transmembrane</keyword>
<feature type="compositionally biased region" description="Low complexity" evidence="1">
    <location>
        <begin position="255"/>
        <end position="268"/>
    </location>
</feature>
<dbReference type="RefSeq" id="WP_359696697.1">
    <property type="nucleotide sequence ID" value="NZ_JBEYXT010000077.1"/>
</dbReference>
<dbReference type="Gene3D" id="2.160.20.80">
    <property type="entry name" value="E3 ubiquitin-protein ligase SopA"/>
    <property type="match status" value="1"/>
</dbReference>
<name>A0ABV3B0M4_9ACTN</name>
<sequence>MAARDNNRHDTEPDDVVFEAASTTEGDSAEGGSAEGGSVEAPSTGGADAEGAVRGGAVCEGAVREGAELEGAEFEEAVFEGAAREGAEFEGAVFEGAVREAAEFEGAEYGGMDALMAALLDEPLPEEALADGEFMAARRAAAADVRMLREQLGLIGDALAGADAGAGASEAEAGAPPGRPVAARPGDAAGAETVTGRRPAPETAPVAPVTPLPTWPARPRRRRRALSVAFGTLAAAAAATVVVGLGAVVVQSGLGGSADDAGSTASKQQDSDSSKDSAGGGNADGKVDPQSYDIACARLIVEGTVVSVEPVPGTERDRVTLDVDRYYKPDQGGKEIVFPLDEDIEPHVKEGDRALVGIPRDGAEPDLWTTDPSDIAGRRAWIETEAREAEGETCR</sequence>
<dbReference type="EMBL" id="JBEYXT010000077">
    <property type="protein sequence ID" value="MEU6802980.1"/>
    <property type="molecule type" value="Genomic_DNA"/>
</dbReference>
<feature type="transmembrane region" description="Helical" evidence="2">
    <location>
        <begin position="228"/>
        <end position="250"/>
    </location>
</feature>
<evidence type="ECO:0000256" key="1">
    <source>
        <dbReference type="SAM" id="MobiDB-lite"/>
    </source>
</evidence>
<proteinExistence type="predicted"/>
<accession>A0ABV3B0M4</accession>
<keyword evidence="2" id="KW-1133">Transmembrane helix</keyword>
<dbReference type="SUPFAM" id="SSF141571">
    <property type="entry name" value="Pentapeptide repeat-like"/>
    <property type="match status" value="1"/>
</dbReference>